<feature type="region of interest" description="Disordered" evidence="1">
    <location>
        <begin position="35"/>
        <end position="98"/>
    </location>
</feature>
<evidence type="ECO:0000313" key="3">
    <source>
        <dbReference type="EMBL" id="KAK9308109.1"/>
    </source>
</evidence>
<organism evidence="3 4">
    <name type="scientific">Tetragonisca angustula</name>
    <dbReference type="NCBI Taxonomy" id="166442"/>
    <lineage>
        <taxon>Eukaryota</taxon>
        <taxon>Metazoa</taxon>
        <taxon>Ecdysozoa</taxon>
        <taxon>Arthropoda</taxon>
        <taxon>Hexapoda</taxon>
        <taxon>Insecta</taxon>
        <taxon>Pterygota</taxon>
        <taxon>Neoptera</taxon>
        <taxon>Endopterygota</taxon>
        <taxon>Hymenoptera</taxon>
        <taxon>Apocrita</taxon>
        <taxon>Aculeata</taxon>
        <taxon>Apoidea</taxon>
        <taxon>Anthophila</taxon>
        <taxon>Apidae</taxon>
        <taxon>Tetragonisca</taxon>
    </lineage>
</organism>
<comment type="caution">
    <text evidence="3">The sequence shown here is derived from an EMBL/GenBank/DDBJ whole genome shotgun (WGS) entry which is preliminary data.</text>
</comment>
<keyword evidence="2" id="KW-0732">Signal</keyword>
<proteinExistence type="predicted"/>
<accession>A0AAW1ADG4</accession>
<keyword evidence="4" id="KW-1185">Reference proteome</keyword>
<reference evidence="3 4" key="1">
    <citation type="submission" date="2024-05" db="EMBL/GenBank/DDBJ databases">
        <title>The nuclear and mitochondrial genome assemblies of Tetragonisca angustula (Apidae: Meliponini), a tiny yet remarkable pollinator in the Neotropics.</title>
        <authorList>
            <person name="Ferrari R."/>
            <person name="Ricardo P.C."/>
            <person name="Dias F.C."/>
            <person name="Araujo N.S."/>
            <person name="Soares D.O."/>
            <person name="Zhou Q.-S."/>
            <person name="Zhu C.-D."/>
            <person name="Coutinho L."/>
            <person name="Airas M.C."/>
            <person name="Batista T.M."/>
        </authorList>
    </citation>
    <scope>NUCLEOTIDE SEQUENCE [LARGE SCALE GENOMIC DNA]</scope>
    <source>
        <strain evidence="3">ASF017062</strain>
        <tissue evidence="3">Abdomen</tissue>
    </source>
</reference>
<gene>
    <name evidence="3" type="ORF">QLX08_001823</name>
</gene>
<evidence type="ECO:0000256" key="1">
    <source>
        <dbReference type="SAM" id="MobiDB-lite"/>
    </source>
</evidence>
<name>A0AAW1ADG4_9HYME</name>
<feature type="compositionally biased region" description="Basic and acidic residues" evidence="1">
    <location>
        <begin position="67"/>
        <end position="98"/>
    </location>
</feature>
<feature type="compositionally biased region" description="Polar residues" evidence="1">
    <location>
        <begin position="42"/>
        <end position="66"/>
    </location>
</feature>
<sequence length="98" mass="10910">MLQRFVCALLTASVVCCALAENNEFAAVSEFVKKPSTEDKPSSNVIHGKNSSKTSHLNNVVQNNEQSGHEKNMDKHLRTISHRLESDSRDKSSILKRS</sequence>
<evidence type="ECO:0000256" key="2">
    <source>
        <dbReference type="SAM" id="SignalP"/>
    </source>
</evidence>
<feature type="chain" id="PRO_5043362594" evidence="2">
    <location>
        <begin position="21"/>
        <end position="98"/>
    </location>
</feature>
<dbReference type="AlphaFoldDB" id="A0AAW1ADG4"/>
<feature type="signal peptide" evidence="2">
    <location>
        <begin position="1"/>
        <end position="20"/>
    </location>
</feature>
<protein>
    <submittedName>
        <fullName evidence="3">Uncharacterized protein</fullName>
    </submittedName>
</protein>
<dbReference type="Proteomes" id="UP001432146">
    <property type="component" value="Unassembled WGS sequence"/>
</dbReference>
<dbReference type="EMBL" id="JAWNGG020000023">
    <property type="protein sequence ID" value="KAK9308109.1"/>
    <property type="molecule type" value="Genomic_DNA"/>
</dbReference>
<evidence type="ECO:0000313" key="4">
    <source>
        <dbReference type="Proteomes" id="UP001432146"/>
    </source>
</evidence>